<accession>A0ABV7XDU6</accession>
<dbReference type="RefSeq" id="WP_380861922.1">
    <property type="nucleotide sequence ID" value="NZ_JBHRXV010000011.1"/>
</dbReference>
<gene>
    <name evidence="1" type="ORF">ACFOMD_12675</name>
</gene>
<evidence type="ECO:0000313" key="1">
    <source>
        <dbReference type="EMBL" id="MFC3713432.1"/>
    </source>
</evidence>
<organism evidence="1 2">
    <name type="scientific">Sphingoaurantiacus capsulatus</name>
    <dbReference type="NCBI Taxonomy" id="1771310"/>
    <lineage>
        <taxon>Bacteria</taxon>
        <taxon>Pseudomonadati</taxon>
        <taxon>Pseudomonadota</taxon>
        <taxon>Alphaproteobacteria</taxon>
        <taxon>Sphingomonadales</taxon>
        <taxon>Sphingosinicellaceae</taxon>
        <taxon>Sphingoaurantiacus</taxon>
    </lineage>
</organism>
<dbReference type="Proteomes" id="UP001595615">
    <property type="component" value="Unassembled WGS sequence"/>
</dbReference>
<protein>
    <recommendedName>
        <fullName evidence="3">Lipoprotein</fullName>
    </recommendedName>
</protein>
<dbReference type="PROSITE" id="PS51257">
    <property type="entry name" value="PROKAR_LIPOPROTEIN"/>
    <property type="match status" value="1"/>
</dbReference>
<evidence type="ECO:0008006" key="3">
    <source>
        <dbReference type="Google" id="ProtNLM"/>
    </source>
</evidence>
<name>A0ABV7XDU6_9SPHN</name>
<comment type="caution">
    <text evidence="1">The sequence shown here is derived from an EMBL/GenBank/DDBJ whole genome shotgun (WGS) entry which is preliminary data.</text>
</comment>
<evidence type="ECO:0000313" key="2">
    <source>
        <dbReference type="Proteomes" id="UP001595615"/>
    </source>
</evidence>
<keyword evidence="2" id="KW-1185">Reference proteome</keyword>
<proteinExistence type="predicted"/>
<dbReference type="EMBL" id="JBHRXV010000011">
    <property type="protein sequence ID" value="MFC3713432.1"/>
    <property type="molecule type" value="Genomic_DNA"/>
</dbReference>
<sequence>MLRQLGFTILAATALTACGGGDPLRVTRSACPAVAIVQHTGDVTLFSPPASRDASAIDVVATMTNVRGACSETGSHISTGATFTVLAQRTNAAGARQVTLPYFVAVVQAGDKLVTKQTGTVTLNFPEGQVRAQGQGSANAQVDRAAATLSAEMRERITRKRKPGDADAAVDPLSDPEVRDAVRASTFEVLVGFQLDEAGLAYNVTK</sequence>
<reference evidence="2" key="1">
    <citation type="journal article" date="2019" name="Int. J. Syst. Evol. Microbiol.">
        <title>The Global Catalogue of Microorganisms (GCM) 10K type strain sequencing project: providing services to taxonomists for standard genome sequencing and annotation.</title>
        <authorList>
            <consortium name="The Broad Institute Genomics Platform"/>
            <consortium name="The Broad Institute Genome Sequencing Center for Infectious Disease"/>
            <person name="Wu L."/>
            <person name="Ma J."/>
        </authorList>
    </citation>
    <scope>NUCLEOTIDE SEQUENCE [LARGE SCALE GENOMIC DNA]</scope>
    <source>
        <strain evidence="2">KCTC 42644</strain>
    </source>
</reference>